<feature type="compositionally biased region" description="Basic residues" evidence="1">
    <location>
        <begin position="51"/>
        <end position="62"/>
    </location>
</feature>
<organism evidence="2 3">
    <name type="scientific">Cryptolaemus montrouzieri</name>
    <dbReference type="NCBI Taxonomy" id="559131"/>
    <lineage>
        <taxon>Eukaryota</taxon>
        <taxon>Metazoa</taxon>
        <taxon>Ecdysozoa</taxon>
        <taxon>Arthropoda</taxon>
        <taxon>Hexapoda</taxon>
        <taxon>Insecta</taxon>
        <taxon>Pterygota</taxon>
        <taxon>Neoptera</taxon>
        <taxon>Endopterygota</taxon>
        <taxon>Coleoptera</taxon>
        <taxon>Polyphaga</taxon>
        <taxon>Cucujiformia</taxon>
        <taxon>Coccinelloidea</taxon>
        <taxon>Coccinellidae</taxon>
        <taxon>Scymninae</taxon>
        <taxon>Scymnini</taxon>
        <taxon>Cryptolaemus</taxon>
    </lineage>
</organism>
<name>A0ABD2NNB5_9CUCU</name>
<dbReference type="EMBL" id="JABFTP020000124">
    <property type="protein sequence ID" value="KAL3280079.1"/>
    <property type="molecule type" value="Genomic_DNA"/>
</dbReference>
<feature type="non-terminal residue" evidence="2">
    <location>
        <position position="1"/>
    </location>
</feature>
<sequence length="108" mass="12725">QEFLKLRRQKELERELYGYVQWICKAEEVILAEERTTEEEKMHIMEARRRAAKKRKLKKMGKSKSTDTEEEEQEEDIGDDGEKILHLIHICSKSLIAVLAICTFSLLC</sequence>
<dbReference type="Proteomes" id="UP001516400">
    <property type="component" value="Unassembled WGS sequence"/>
</dbReference>
<dbReference type="AlphaFoldDB" id="A0ABD2NNB5"/>
<gene>
    <name evidence="2" type="ORF">HHI36_017585</name>
</gene>
<feature type="region of interest" description="Disordered" evidence="1">
    <location>
        <begin position="51"/>
        <end position="78"/>
    </location>
</feature>
<accession>A0ABD2NNB5</accession>
<protein>
    <submittedName>
        <fullName evidence="2">Uncharacterized protein</fullName>
    </submittedName>
</protein>
<evidence type="ECO:0000256" key="1">
    <source>
        <dbReference type="SAM" id="MobiDB-lite"/>
    </source>
</evidence>
<feature type="compositionally biased region" description="Acidic residues" evidence="1">
    <location>
        <begin position="68"/>
        <end position="78"/>
    </location>
</feature>
<proteinExistence type="predicted"/>
<reference evidence="2 3" key="1">
    <citation type="journal article" date="2021" name="BMC Biol.">
        <title>Horizontally acquired antibacterial genes associated with adaptive radiation of ladybird beetles.</title>
        <authorList>
            <person name="Li H.S."/>
            <person name="Tang X.F."/>
            <person name="Huang Y.H."/>
            <person name="Xu Z.Y."/>
            <person name="Chen M.L."/>
            <person name="Du X.Y."/>
            <person name="Qiu B.Y."/>
            <person name="Chen P.T."/>
            <person name="Zhang W."/>
            <person name="Slipinski A."/>
            <person name="Escalona H.E."/>
            <person name="Waterhouse R.M."/>
            <person name="Zwick A."/>
            <person name="Pang H."/>
        </authorList>
    </citation>
    <scope>NUCLEOTIDE SEQUENCE [LARGE SCALE GENOMIC DNA]</scope>
    <source>
        <strain evidence="2">SYSU2018</strain>
    </source>
</reference>
<keyword evidence="3" id="KW-1185">Reference proteome</keyword>
<evidence type="ECO:0000313" key="3">
    <source>
        <dbReference type="Proteomes" id="UP001516400"/>
    </source>
</evidence>
<evidence type="ECO:0000313" key="2">
    <source>
        <dbReference type="EMBL" id="KAL3280079.1"/>
    </source>
</evidence>
<dbReference type="Gene3D" id="6.10.250.2500">
    <property type="match status" value="1"/>
</dbReference>
<comment type="caution">
    <text evidence="2">The sequence shown here is derived from an EMBL/GenBank/DDBJ whole genome shotgun (WGS) entry which is preliminary data.</text>
</comment>